<gene>
    <name evidence="5" type="ORF">A1O7_09601</name>
</gene>
<feature type="domain" description="Peptidase A1" evidence="4">
    <location>
        <begin position="47"/>
        <end position="395"/>
    </location>
</feature>
<dbReference type="AlphaFoldDB" id="W9VFJ6"/>
<dbReference type="RefSeq" id="XP_007761778.1">
    <property type="nucleotide sequence ID" value="XM_007763588.1"/>
</dbReference>
<name>W9VFJ6_9EURO</name>
<dbReference type="PROSITE" id="PS51767">
    <property type="entry name" value="PEPTIDASE_A1"/>
    <property type="match status" value="1"/>
</dbReference>
<dbReference type="OrthoDB" id="4074350at2759"/>
<protein>
    <recommendedName>
        <fullName evidence="4">Peptidase A1 domain-containing protein</fullName>
    </recommendedName>
</protein>
<dbReference type="SUPFAM" id="SSF50630">
    <property type="entry name" value="Acid proteases"/>
    <property type="match status" value="1"/>
</dbReference>
<dbReference type="eggNOG" id="ENOG502SA90">
    <property type="taxonomic scope" value="Eukaryota"/>
</dbReference>
<feature type="region of interest" description="Disordered" evidence="1">
    <location>
        <begin position="480"/>
        <end position="538"/>
    </location>
</feature>
<evidence type="ECO:0000313" key="5">
    <source>
        <dbReference type="EMBL" id="EXJ54263.1"/>
    </source>
</evidence>
<accession>W9VFJ6</accession>
<feature type="chain" id="PRO_5004930398" description="Peptidase A1 domain-containing protein" evidence="3">
    <location>
        <begin position="21"/>
        <end position="538"/>
    </location>
</feature>
<dbReference type="EMBL" id="AMGW01000007">
    <property type="protein sequence ID" value="EXJ54263.1"/>
    <property type="molecule type" value="Genomic_DNA"/>
</dbReference>
<keyword evidence="2" id="KW-0472">Membrane</keyword>
<dbReference type="STRING" id="1182544.W9VFJ6"/>
<dbReference type="HOGENOM" id="CLU_028892_0_0_1"/>
<comment type="caution">
    <text evidence="5">The sequence shown here is derived from an EMBL/GenBank/DDBJ whole genome shotgun (WGS) entry which is preliminary data.</text>
</comment>
<dbReference type="Gene3D" id="2.40.70.10">
    <property type="entry name" value="Acid Proteases"/>
    <property type="match status" value="2"/>
</dbReference>
<feature type="compositionally biased region" description="Low complexity" evidence="1">
    <location>
        <begin position="419"/>
        <end position="437"/>
    </location>
</feature>
<feature type="region of interest" description="Disordered" evidence="1">
    <location>
        <begin position="419"/>
        <end position="442"/>
    </location>
</feature>
<keyword evidence="2" id="KW-0812">Transmembrane</keyword>
<sequence length="538" mass="57124">MLYLCFILTALASTAQHSKAIDCPASAQGPISLPVRNVTLAGQHVRRGLEIQLGTPSQPLAVAVSSCRNNSYFYDQSPQCGSLVTDTCIANRGGAFNENLSSTLTSDAGFGAFGNRDPQLTMDDTTMLVNTDTFSVNSSFAIEQFQFGVPREDVGDFSVLGLAKDSSLLSMLRNAGDIASLSYSLYWGQTGTSPEHQLDGGLVIGGLDMAKAVGQNYTTSLNRASACPSGMLVSVSDMTLEFPNGTSASIMGTGVGQTVNYCILPEYPLITMPLDLWDQWVAAYPQSATDGNADARAGGQPNVWGLVYPPSLAFDGDLKITIDNSLDITIPGHQLVQYYYTFDDNGDAVVNGSVLELMINPLQDVNKNDLPQFGMTFLQAAYLHVNFDDDTFTLWQANPTDSESLVAVGQSVLGCSATPTTATTSSSRSAVATASPTHTPNATLSSGTIAAIAVCVVVAVALVAGATFWVLARRRRSLRRGAAAEGVRPSDKSETGGYPPMLTQKPELDASNTGINHSQKRPQHVLPSVVELPSERYE</sequence>
<proteinExistence type="predicted"/>
<dbReference type="Proteomes" id="UP000019473">
    <property type="component" value="Unassembled WGS sequence"/>
</dbReference>
<evidence type="ECO:0000256" key="1">
    <source>
        <dbReference type="SAM" id="MobiDB-lite"/>
    </source>
</evidence>
<dbReference type="VEuPathDB" id="FungiDB:A1O7_09601"/>
<organism evidence="5 6">
    <name type="scientific">Cladophialophora yegresii CBS 114405</name>
    <dbReference type="NCBI Taxonomy" id="1182544"/>
    <lineage>
        <taxon>Eukaryota</taxon>
        <taxon>Fungi</taxon>
        <taxon>Dikarya</taxon>
        <taxon>Ascomycota</taxon>
        <taxon>Pezizomycotina</taxon>
        <taxon>Eurotiomycetes</taxon>
        <taxon>Chaetothyriomycetidae</taxon>
        <taxon>Chaetothyriales</taxon>
        <taxon>Herpotrichiellaceae</taxon>
        <taxon>Cladophialophora</taxon>
    </lineage>
</organism>
<dbReference type="InterPro" id="IPR021109">
    <property type="entry name" value="Peptidase_aspartic_dom_sf"/>
</dbReference>
<evidence type="ECO:0000256" key="3">
    <source>
        <dbReference type="SAM" id="SignalP"/>
    </source>
</evidence>
<evidence type="ECO:0000256" key="2">
    <source>
        <dbReference type="SAM" id="Phobius"/>
    </source>
</evidence>
<reference evidence="5 6" key="1">
    <citation type="submission" date="2013-03" db="EMBL/GenBank/DDBJ databases">
        <title>The Genome Sequence of Cladophialophora yegresii CBS 114405.</title>
        <authorList>
            <consortium name="The Broad Institute Genomics Platform"/>
            <person name="Cuomo C."/>
            <person name="de Hoog S."/>
            <person name="Gorbushina A."/>
            <person name="Walker B."/>
            <person name="Young S.K."/>
            <person name="Zeng Q."/>
            <person name="Gargeya S."/>
            <person name="Fitzgerald M."/>
            <person name="Haas B."/>
            <person name="Abouelleil A."/>
            <person name="Allen A.W."/>
            <person name="Alvarado L."/>
            <person name="Arachchi H.M."/>
            <person name="Berlin A.M."/>
            <person name="Chapman S.B."/>
            <person name="Gainer-Dewar J."/>
            <person name="Goldberg J."/>
            <person name="Griggs A."/>
            <person name="Gujja S."/>
            <person name="Hansen M."/>
            <person name="Howarth C."/>
            <person name="Imamovic A."/>
            <person name="Ireland A."/>
            <person name="Larimer J."/>
            <person name="McCowan C."/>
            <person name="Murphy C."/>
            <person name="Pearson M."/>
            <person name="Poon T.W."/>
            <person name="Priest M."/>
            <person name="Roberts A."/>
            <person name="Saif S."/>
            <person name="Shea T."/>
            <person name="Sisk P."/>
            <person name="Sykes S."/>
            <person name="Wortman J."/>
            <person name="Nusbaum C."/>
            <person name="Birren B."/>
        </authorList>
    </citation>
    <scope>NUCLEOTIDE SEQUENCE [LARGE SCALE GENOMIC DNA]</scope>
    <source>
        <strain evidence="5 6">CBS 114405</strain>
    </source>
</reference>
<feature type="transmembrane region" description="Helical" evidence="2">
    <location>
        <begin position="449"/>
        <end position="471"/>
    </location>
</feature>
<keyword evidence="2" id="KW-1133">Transmembrane helix</keyword>
<dbReference type="InterPro" id="IPR033121">
    <property type="entry name" value="PEPTIDASE_A1"/>
</dbReference>
<evidence type="ECO:0000259" key="4">
    <source>
        <dbReference type="PROSITE" id="PS51767"/>
    </source>
</evidence>
<evidence type="ECO:0000313" key="6">
    <source>
        <dbReference type="Proteomes" id="UP000019473"/>
    </source>
</evidence>
<dbReference type="GeneID" id="19184163"/>
<keyword evidence="6" id="KW-1185">Reference proteome</keyword>
<feature type="signal peptide" evidence="3">
    <location>
        <begin position="1"/>
        <end position="20"/>
    </location>
</feature>
<keyword evidence="3" id="KW-0732">Signal</keyword>